<protein>
    <submittedName>
        <fullName evidence="1">Uncharacterized protein</fullName>
    </submittedName>
</protein>
<sequence>MVETDGTLLVELKNQNPIELRDLTLSFLALGQAYEDYVVSAGHEHIAGNVRLYVKELRSGSVIAELMAGADQAHAFFDNIETIAGFVTSLNDVLQFFLGLPLPTAQPPTKKLAEQLNQIIEPVAKDGGAQFIIQVNGDFHLDKRVTINSRDANAVQNQIGRFLSASVPQDATLRGEVLYLRRVSDETKGNIGDKGTIERLSPKLVPLRFDSHAAKQMILDQPYPFRAAFVVDVDVRTVSGRPALYRILDVTDVIPRPDVDGDEAPEDGEPSA</sequence>
<keyword evidence="2" id="KW-1185">Reference proteome</keyword>
<dbReference type="EMBL" id="CP033361">
    <property type="protein sequence ID" value="QKC76672.1"/>
    <property type="molecule type" value="Genomic_DNA"/>
</dbReference>
<organism evidence="1 2">
    <name type="scientific">Mesorhizobium erdmanii</name>
    <dbReference type="NCBI Taxonomy" id="1777866"/>
    <lineage>
        <taxon>Bacteria</taxon>
        <taxon>Pseudomonadati</taxon>
        <taxon>Pseudomonadota</taxon>
        <taxon>Alphaproteobacteria</taxon>
        <taxon>Hyphomicrobiales</taxon>
        <taxon>Phyllobacteriaceae</taxon>
        <taxon>Mesorhizobium</taxon>
    </lineage>
</organism>
<evidence type="ECO:0000313" key="1">
    <source>
        <dbReference type="EMBL" id="QKC76672.1"/>
    </source>
</evidence>
<reference evidence="1 2" key="1">
    <citation type="submission" date="2018-10" db="EMBL/GenBank/DDBJ databases">
        <authorList>
            <person name="Perry B.J."/>
            <person name="Sullivan J.T."/>
            <person name="Murphy R.J.T."/>
            <person name="Ramsay J.P."/>
            <person name="Ronson C.W."/>
        </authorList>
    </citation>
    <scope>NUCLEOTIDE SEQUENCE [LARGE SCALE GENOMIC DNA]</scope>
    <source>
        <strain evidence="1 2">NZP2014</strain>
    </source>
</reference>
<dbReference type="Proteomes" id="UP000503339">
    <property type="component" value="Chromosome"/>
</dbReference>
<evidence type="ECO:0000313" key="2">
    <source>
        <dbReference type="Proteomes" id="UP000503339"/>
    </source>
</evidence>
<name>A0A6M7UIK0_9HYPH</name>
<dbReference type="RefSeq" id="WP_064988027.1">
    <property type="nucleotide sequence ID" value="NZ_CP033361.1"/>
</dbReference>
<gene>
    <name evidence="1" type="ORF">EB233_15100</name>
</gene>
<dbReference type="KEGG" id="merd:EB233_15100"/>
<dbReference type="AlphaFoldDB" id="A0A6M7UIK0"/>
<accession>A0A6M7UIK0</accession>
<proteinExistence type="predicted"/>